<sequence>MSKHEKPGANSGALTVGELRRAIEDLPDDMPIDVMSDSGLRGDAVGASVDRLLPKYIGDKYEDQPKCLLIY</sequence>
<comment type="caution">
    <text evidence="1">The sequence shown here is derived from an EMBL/GenBank/DDBJ whole genome shotgun (WGS) entry which is preliminary data.</text>
</comment>
<keyword evidence="2" id="KW-1185">Reference proteome</keyword>
<gene>
    <name evidence="1" type="ORF">M2319_004086</name>
</gene>
<reference evidence="2" key="1">
    <citation type="submission" date="2023-07" db="EMBL/GenBank/DDBJ databases">
        <title>Genome sequencing of Purple Non-Sulfur Bacteria from various extreme environments.</title>
        <authorList>
            <person name="Mayer M."/>
        </authorList>
    </citation>
    <scope>NUCLEOTIDE SEQUENCE [LARGE SCALE GENOMIC DNA]</scope>
    <source>
        <strain evidence="2">DSM 17935</strain>
    </source>
</reference>
<dbReference type="Proteomes" id="UP001209755">
    <property type="component" value="Unassembled WGS sequence"/>
</dbReference>
<evidence type="ECO:0000313" key="2">
    <source>
        <dbReference type="Proteomes" id="UP001209755"/>
    </source>
</evidence>
<name>A0ABT3HH50_9HYPH</name>
<protein>
    <submittedName>
        <fullName evidence="1">Uncharacterized protein</fullName>
    </submittedName>
</protein>
<organism evidence="1 2">
    <name type="scientific">Rhodobium gokarnense</name>
    <dbReference type="NCBI Taxonomy" id="364296"/>
    <lineage>
        <taxon>Bacteria</taxon>
        <taxon>Pseudomonadati</taxon>
        <taxon>Pseudomonadota</taxon>
        <taxon>Alphaproteobacteria</taxon>
        <taxon>Hyphomicrobiales</taxon>
        <taxon>Rhodobiaceae</taxon>
        <taxon>Rhodobium</taxon>
    </lineage>
</organism>
<proteinExistence type="predicted"/>
<dbReference type="RefSeq" id="WP_264603305.1">
    <property type="nucleotide sequence ID" value="NZ_JAOQNS010000014.1"/>
</dbReference>
<dbReference type="EMBL" id="JAOQNS010000014">
    <property type="protein sequence ID" value="MCW2309727.1"/>
    <property type="molecule type" value="Genomic_DNA"/>
</dbReference>
<accession>A0ABT3HH50</accession>
<evidence type="ECO:0000313" key="1">
    <source>
        <dbReference type="EMBL" id="MCW2309727.1"/>
    </source>
</evidence>